<dbReference type="AlphaFoldDB" id="A0A194XU17"/>
<dbReference type="OrthoDB" id="3526875at2759"/>
<gene>
    <name evidence="1" type="ORF">LY89DRAFT_680269</name>
</gene>
<protein>
    <submittedName>
        <fullName evidence="1">Uncharacterized protein</fullName>
    </submittedName>
</protein>
<dbReference type="KEGG" id="psco:LY89DRAFT_680269"/>
<proteinExistence type="predicted"/>
<sequence length="170" mass="19755">MGNLSIAYKDEYAESSLLRPIFKELVFSSSLESLHLRIKEDPLLRRRPLPPIYMPTVDKALQAQKYDLLLRPSRHPLSDLKCLRALVVQGQPQHEIEEALLKLNFKIEDLAKKEGKSLLTKCQWRPAFGEWFYEIKIIDPIHGRHVSPFDDPLLDQTEPFVIEQTSFAFN</sequence>
<accession>A0A194XU17</accession>
<dbReference type="EMBL" id="KQ947405">
    <property type="protein sequence ID" value="KUJ23529.1"/>
    <property type="molecule type" value="Genomic_DNA"/>
</dbReference>
<name>A0A194XU17_MOLSC</name>
<dbReference type="Proteomes" id="UP000070700">
    <property type="component" value="Unassembled WGS sequence"/>
</dbReference>
<dbReference type="RefSeq" id="XP_018077884.1">
    <property type="nucleotide sequence ID" value="XM_018214039.1"/>
</dbReference>
<reference evidence="1 2" key="1">
    <citation type="submission" date="2015-10" db="EMBL/GenBank/DDBJ databases">
        <title>Full genome of DAOMC 229536 Phialocephala scopiformis, a fungal endophyte of spruce producing the potent anti-insectan compound rugulosin.</title>
        <authorList>
            <consortium name="DOE Joint Genome Institute"/>
            <person name="Walker A.K."/>
            <person name="Frasz S.L."/>
            <person name="Seifert K.A."/>
            <person name="Miller J.D."/>
            <person name="Mondo S.J."/>
            <person name="Labutti K."/>
            <person name="Lipzen A."/>
            <person name="Dockter R."/>
            <person name="Kennedy M."/>
            <person name="Grigoriev I.V."/>
            <person name="Spatafora J.W."/>
        </authorList>
    </citation>
    <scope>NUCLEOTIDE SEQUENCE [LARGE SCALE GENOMIC DNA]</scope>
    <source>
        <strain evidence="1 2">CBS 120377</strain>
    </source>
</reference>
<evidence type="ECO:0000313" key="1">
    <source>
        <dbReference type="EMBL" id="KUJ23529.1"/>
    </source>
</evidence>
<organism evidence="1 2">
    <name type="scientific">Mollisia scopiformis</name>
    <name type="common">Conifer needle endophyte fungus</name>
    <name type="synonym">Phialocephala scopiformis</name>
    <dbReference type="NCBI Taxonomy" id="149040"/>
    <lineage>
        <taxon>Eukaryota</taxon>
        <taxon>Fungi</taxon>
        <taxon>Dikarya</taxon>
        <taxon>Ascomycota</taxon>
        <taxon>Pezizomycotina</taxon>
        <taxon>Leotiomycetes</taxon>
        <taxon>Helotiales</taxon>
        <taxon>Mollisiaceae</taxon>
        <taxon>Mollisia</taxon>
    </lineage>
</organism>
<keyword evidence="2" id="KW-1185">Reference proteome</keyword>
<evidence type="ECO:0000313" key="2">
    <source>
        <dbReference type="Proteomes" id="UP000070700"/>
    </source>
</evidence>
<dbReference type="InParanoid" id="A0A194XU17"/>
<dbReference type="GeneID" id="28823765"/>